<protein>
    <submittedName>
        <fullName evidence="1">Uncharacterized protein</fullName>
    </submittedName>
</protein>
<dbReference type="VEuPathDB" id="CryptoDB:Vbra_20325"/>
<reference evidence="1 2" key="1">
    <citation type="submission" date="2014-11" db="EMBL/GenBank/DDBJ databases">
        <authorList>
            <person name="Zhu J."/>
            <person name="Qi W."/>
            <person name="Song R."/>
        </authorList>
    </citation>
    <scope>NUCLEOTIDE SEQUENCE [LARGE SCALE GENOMIC DNA]</scope>
</reference>
<accession>A0A0G4EEY7</accession>
<proteinExistence type="predicted"/>
<dbReference type="EMBL" id="CDMY01000200">
    <property type="protein sequence ID" value="CEL93980.1"/>
    <property type="molecule type" value="Genomic_DNA"/>
</dbReference>
<gene>
    <name evidence="1" type="ORF">Vbra_20325</name>
</gene>
<dbReference type="PhylomeDB" id="A0A0G4EEY7"/>
<dbReference type="InParanoid" id="A0A0G4EEY7"/>
<organism evidence="1 2">
    <name type="scientific">Vitrella brassicaformis (strain CCMP3155)</name>
    <dbReference type="NCBI Taxonomy" id="1169540"/>
    <lineage>
        <taxon>Eukaryota</taxon>
        <taxon>Sar</taxon>
        <taxon>Alveolata</taxon>
        <taxon>Colpodellida</taxon>
        <taxon>Vitrellaceae</taxon>
        <taxon>Vitrella</taxon>
    </lineage>
</organism>
<evidence type="ECO:0000313" key="1">
    <source>
        <dbReference type="EMBL" id="CEL93980.1"/>
    </source>
</evidence>
<dbReference type="Proteomes" id="UP000041254">
    <property type="component" value="Unassembled WGS sequence"/>
</dbReference>
<sequence>MMKCVKLIPQKKNYRRRRIFGEMDVLEVLRLHPARCFKCRAWMKGFPAKYKVTDSRKVESHLGYAGMQCGNTSSQPGGKCTNERFKVETNLSVIWTDDYLLAVLAFYGVLPF</sequence>
<evidence type="ECO:0000313" key="2">
    <source>
        <dbReference type="Proteomes" id="UP000041254"/>
    </source>
</evidence>
<name>A0A0G4EEY7_VITBC</name>
<dbReference type="AlphaFoldDB" id="A0A0G4EEY7"/>
<keyword evidence="2" id="KW-1185">Reference proteome</keyword>